<name>A0A640KLT8_LEITA</name>
<dbReference type="VEuPathDB" id="TriTrypDB:LtaPh_2116900"/>
<dbReference type="AlphaFoldDB" id="A0A640KLT8"/>
<feature type="compositionally biased region" description="Low complexity" evidence="1">
    <location>
        <begin position="533"/>
        <end position="547"/>
    </location>
</feature>
<gene>
    <name evidence="2" type="ORF">LtaPh_2116900</name>
</gene>
<reference evidence="2" key="1">
    <citation type="submission" date="2019-11" db="EMBL/GenBank/DDBJ databases">
        <title>Leishmania tarentolae CDS.</title>
        <authorList>
            <person name="Goto Y."/>
            <person name="Yamagishi J."/>
        </authorList>
    </citation>
    <scope>NUCLEOTIDE SEQUENCE [LARGE SCALE GENOMIC DNA]</scope>
    <source>
        <strain evidence="2">Parrot Tar II</strain>
    </source>
</reference>
<evidence type="ECO:0000313" key="3">
    <source>
        <dbReference type="Proteomes" id="UP000419144"/>
    </source>
</evidence>
<feature type="compositionally biased region" description="Polar residues" evidence="1">
    <location>
        <begin position="231"/>
        <end position="244"/>
    </location>
</feature>
<feature type="region of interest" description="Disordered" evidence="1">
    <location>
        <begin position="1"/>
        <end position="57"/>
    </location>
</feature>
<feature type="compositionally biased region" description="Low complexity" evidence="1">
    <location>
        <begin position="589"/>
        <end position="603"/>
    </location>
</feature>
<accession>A0A640KLT8</accession>
<sequence>MNDMNRAPVSSRRPCTSRDQQEVPLGQEAQRTTPTKLDVVPSTAPGRGGSAHIDTCTLSSSNPENIWRSNVLPHMRAHPTPATDLWRHGRQLDYLQPPPRLTPLTESPIIVRGFGPPPIALDPLALIESSERTLRARRLTYAAAAPAGACVCSVRSALPLLPLYTVATAAQRAVPVPIWRRSKPLTRLPATTLGPILSGNSGSAHDVVMALSKSGMPRETTDEWRRAESWAQPQSGESAANAGSTVDHVDHKAAPTQNGCVSSSCSARSATEGSQAMLSDALASLVDHSQMAPAQSETATDPLADAPVRSVNVHESCMENALDVHRSSSSTLTSPGHRSNYNVPHTRDALLWAHEAPEQPDYAYQHQLPAVFAQLVDDLLVAQPRADMDGTDDPLARWIQLWFKNRWKTEQLQRSCSNPTKPLRPLDEAAVGLTAPGAYIQGTSSSDCVEPGEELAVDKALGNATQARDAQHPLAPLPPTTSPAAAAARTTTKPAPESFIPSSTAASPPHHYVPLAVEYSCSDRHSRMTSGASQPASSPHQSPQTQPLPVSPRTLPSVSANGTPLLPPHSAADGGRGALAAVVGPSPPQQQQQKPAKSLSGGPHLPPPSSTRSMSSKQTVVAAAAVASGGESDRGASSARPKLATTVCAVLAHSSSSSAPKEAARPQE</sequence>
<comment type="caution">
    <text evidence="2">The sequence shown here is derived from an EMBL/GenBank/DDBJ whole genome shotgun (WGS) entry which is preliminary data.</text>
</comment>
<dbReference type="EMBL" id="BLBS01000028">
    <property type="protein sequence ID" value="GET88409.1"/>
    <property type="molecule type" value="Genomic_DNA"/>
</dbReference>
<feature type="compositionally biased region" description="Polar residues" evidence="1">
    <location>
        <begin position="255"/>
        <end position="266"/>
    </location>
</feature>
<keyword evidence="3" id="KW-1185">Reference proteome</keyword>
<feature type="compositionally biased region" description="Low complexity" evidence="1">
    <location>
        <begin position="482"/>
        <end position="496"/>
    </location>
</feature>
<evidence type="ECO:0000256" key="1">
    <source>
        <dbReference type="SAM" id="MobiDB-lite"/>
    </source>
</evidence>
<evidence type="ECO:0000313" key="2">
    <source>
        <dbReference type="EMBL" id="GET88409.1"/>
    </source>
</evidence>
<dbReference type="Proteomes" id="UP000419144">
    <property type="component" value="Unassembled WGS sequence"/>
</dbReference>
<organism evidence="2 3">
    <name type="scientific">Leishmania tarentolae</name>
    <name type="common">Sauroleishmania tarentolae</name>
    <dbReference type="NCBI Taxonomy" id="5689"/>
    <lineage>
        <taxon>Eukaryota</taxon>
        <taxon>Discoba</taxon>
        <taxon>Euglenozoa</taxon>
        <taxon>Kinetoplastea</taxon>
        <taxon>Metakinetoplastina</taxon>
        <taxon>Trypanosomatida</taxon>
        <taxon>Trypanosomatidae</taxon>
        <taxon>Leishmaniinae</taxon>
        <taxon>Leishmania</taxon>
        <taxon>lizard Leishmania</taxon>
    </lineage>
</organism>
<dbReference type="OrthoDB" id="267675at2759"/>
<feature type="region of interest" description="Disordered" evidence="1">
    <location>
        <begin position="523"/>
        <end position="641"/>
    </location>
</feature>
<protein>
    <submittedName>
        <fullName evidence="2">Uncharacterized protein</fullName>
    </submittedName>
</protein>
<feature type="region of interest" description="Disordered" evidence="1">
    <location>
        <begin position="471"/>
        <end position="511"/>
    </location>
</feature>
<proteinExistence type="predicted"/>
<feature type="compositionally biased region" description="Basic and acidic residues" evidence="1">
    <location>
        <begin position="219"/>
        <end position="228"/>
    </location>
</feature>
<feature type="region of interest" description="Disordered" evidence="1">
    <location>
        <begin position="215"/>
        <end position="266"/>
    </location>
</feature>